<accession>A0ABM0XF75</accession>
<reference evidence="2" key="2">
    <citation type="submission" date="2025-08" db="UniProtKB">
        <authorList>
            <consortium name="RefSeq"/>
        </authorList>
    </citation>
    <scope>IDENTIFICATION</scope>
    <source>
        <tissue evidence="2">Leaf</tissue>
    </source>
</reference>
<reference evidence="1" key="1">
    <citation type="journal article" date="2014" name="Nat. Commun.">
        <title>The emerging biofuel crop Camelina sativa retains a highly undifferentiated hexaploid genome structure.</title>
        <authorList>
            <person name="Kagale S."/>
            <person name="Koh C."/>
            <person name="Nixon J."/>
            <person name="Bollina V."/>
            <person name="Clarke W.E."/>
            <person name="Tuteja R."/>
            <person name="Spillane C."/>
            <person name="Robinson S.J."/>
            <person name="Links M.G."/>
            <person name="Clarke C."/>
            <person name="Higgins E.E."/>
            <person name="Huebert T."/>
            <person name="Sharpe A.G."/>
            <person name="Parkin I.A."/>
        </authorList>
    </citation>
    <scope>NUCLEOTIDE SEQUENCE [LARGE SCALE GENOMIC DNA]</scope>
    <source>
        <strain evidence="1">cv. DH55</strain>
    </source>
</reference>
<keyword evidence="1" id="KW-1185">Reference proteome</keyword>
<evidence type="ECO:0000313" key="1">
    <source>
        <dbReference type="Proteomes" id="UP000694864"/>
    </source>
</evidence>
<evidence type="ECO:0000313" key="2">
    <source>
        <dbReference type="RefSeq" id="XP_010485072.1"/>
    </source>
</evidence>
<dbReference type="GeneID" id="104763393"/>
<dbReference type="RefSeq" id="XP_010485072.1">
    <property type="nucleotide sequence ID" value="XM_010486770.2"/>
</dbReference>
<name>A0ABM0XF75_CAMSA</name>
<protein>
    <submittedName>
        <fullName evidence="2">Uncharacterized protein LOC104763393</fullName>
    </submittedName>
</protein>
<gene>
    <name evidence="2" type="primary">LOC104763393</name>
</gene>
<dbReference type="Proteomes" id="UP000694864">
    <property type="component" value="Chromosome 18"/>
</dbReference>
<sequence>MSRFVNQSSVDENIARCLQYGLSEQTLSDDVIARVVEQQYQNELMCNDAAIALEILQEEEACVQSCVHDDEGLARTLQELEGNLQSSLSDDEKLARYLQEQDESADNTDVCIQETHQYQPMRVNRSYIPQRDAPSTSIALSHYENDENFLDHHTHTLSPSNISHNTPANEDTDTANMTYEVFDMPGGL</sequence>
<proteinExistence type="predicted"/>
<organism evidence="1 2">
    <name type="scientific">Camelina sativa</name>
    <name type="common">False flax</name>
    <name type="synonym">Myagrum sativum</name>
    <dbReference type="NCBI Taxonomy" id="90675"/>
    <lineage>
        <taxon>Eukaryota</taxon>
        <taxon>Viridiplantae</taxon>
        <taxon>Streptophyta</taxon>
        <taxon>Embryophyta</taxon>
        <taxon>Tracheophyta</taxon>
        <taxon>Spermatophyta</taxon>
        <taxon>Magnoliopsida</taxon>
        <taxon>eudicotyledons</taxon>
        <taxon>Gunneridae</taxon>
        <taxon>Pentapetalae</taxon>
        <taxon>rosids</taxon>
        <taxon>malvids</taxon>
        <taxon>Brassicales</taxon>
        <taxon>Brassicaceae</taxon>
        <taxon>Camelineae</taxon>
        <taxon>Camelina</taxon>
    </lineage>
</organism>